<organism evidence="1 2">
    <name type="scientific">Entomophthora muscae</name>
    <dbReference type="NCBI Taxonomy" id="34485"/>
    <lineage>
        <taxon>Eukaryota</taxon>
        <taxon>Fungi</taxon>
        <taxon>Fungi incertae sedis</taxon>
        <taxon>Zoopagomycota</taxon>
        <taxon>Entomophthoromycotina</taxon>
        <taxon>Entomophthoromycetes</taxon>
        <taxon>Entomophthorales</taxon>
        <taxon>Entomophthoraceae</taxon>
        <taxon>Entomophthora</taxon>
    </lineage>
</organism>
<reference evidence="1" key="1">
    <citation type="submission" date="2022-04" db="EMBL/GenBank/DDBJ databases">
        <title>Genome of the entomopathogenic fungus Entomophthora muscae.</title>
        <authorList>
            <person name="Elya C."/>
            <person name="Lovett B.R."/>
            <person name="Lee E."/>
            <person name="Macias A.M."/>
            <person name="Hajek A.E."/>
            <person name="De Bivort B.L."/>
            <person name="Kasson M.T."/>
            <person name="De Fine Licht H.H."/>
            <person name="Stajich J.E."/>
        </authorList>
    </citation>
    <scope>NUCLEOTIDE SEQUENCE</scope>
    <source>
        <strain evidence="1">Berkeley</strain>
    </source>
</reference>
<protein>
    <submittedName>
        <fullName evidence="1">Uncharacterized protein</fullName>
    </submittedName>
</protein>
<accession>A0ACC2SW19</accession>
<evidence type="ECO:0000313" key="1">
    <source>
        <dbReference type="EMBL" id="KAJ9066541.1"/>
    </source>
</evidence>
<comment type="caution">
    <text evidence="1">The sequence shown here is derived from an EMBL/GenBank/DDBJ whole genome shotgun (WGS) entry which is preliminary data.</text>
</comment>
<proteinExistence type="predicted"/>
<dbReference type="EMBL" id="QTSX02004286">
    <property type="protein sequence ID" value="KAJ9066541.1"/>
    <property type="molecule type" value="Genomic_DNA"/>
</dbReference>
<name>A0ACC2SW19_9FUNG</name>
<dbReference type="Proteomes" id="UP001165960">
    <property type="component" value="Unassembled WGS sequence"/>
</dbReference>
<sequence>MEKNLLSDLVDRIGKWRYKRLDLASKAQALTVFVYSKIWYVAHIVPFTEAFEKKVESITRAFLWNKATAAPIRLEFVTRMAKEGAWRRMVKAQHKQELRTG</sequence>
<keyword evidence="2" id="KW-1185">Reference proteome</keyword>
<evidence type="ECO:0000313" key="2">
    <source>
        <dbReference type="Proteomes" id="UP001165960"/>
    </source>
</evidence>
<gene>
    <name evidence="1" type="ORF">DSO57_1008479</name>
</gene>